<evidence type="ECO:0000313" key="13">
    <source>
        <dbReference type="EMBL" id="JAS88080.1"/>
    </source>
</evidence>
<evidence type="ECO:0000256" key="6">
    <source>
        <dbReference type="ARBA" id="ARBA00023242"/>
    </source>
</evidence>
<dbReference type="InterPro" id="IPR011011">
    <property type="entry name" value="Znf_FYVE_PHD"/>
</dbReference>
<dbReference type="Pfam" id="PF01429">
    <property type="entry name" value="MBD"/>
    <property type="match status" value="1"/>
</dbReference>
<dbReference type="InterPro" id="IPR052475">
    <property type="entry name" value="Wnt_Signal_Transd_Protein"/>
</dbReference>
<feature type="region of interest" description="Disordered" evidence="10">
    <location>
        <begin position="148"/>
        <end position="258"/>
    </location>
</feature>
<evidence type="ECO:0008006" key="14">
    <source>
        <dbReference type="Google" id="ProtNLM"/>
    </source>
</evidence>
<feature type="region of interest" description="Disordered" evidence="10">
    <location>
        <begin position="353"/>
        <end position="373"/>
    </location>
</feature>
<dbReference type="Gene3D" id="3.30.40.10">
    <property type="entry name" value="Zinc/RING finger domain, C3HC4 (zinc finger)"/>
    <property type="match status" value="1"/>
</dbReference>
<dbReference type="PROSITE" id="PS50016">
    <property type="entry name" value="ZF_PHD_2"/>
    <property type="match status" value="1"/>
</dbReference>
<feature type="region of interest" description="Disordered" evidence="10">
    <location>
        <begin position="614"/>
        <end position="646"/>
    </location>
</feature>
<feature type="region of interest" description="Disordered" evidence="10">
    <location>
        <begin position="679"/>
        <end position="742"/>
    </location>
</feature>
<feature type="compositionally biased region" description="Pro residues" evidence="10">
    <location>
        <begin position="908"/>
        <end position="921"/>
    </location>
</feature>
<dbReference type="InterPro" id="IPR019786">
    <property type="entry name" value="Zinc_finger_PHD-type_CS"/>
</dbReference>
<evidence type="ECO:0000259" key="11">
    <source>
        <dbReference type="PROSITE" id="PS50016"/>
    </source>
</evidence>
<dbReference type="GO" id="GO:0003677">
    <property type="term" value="F:DNA binding"/>
    <property type="evidence" value="ECO:0007669"/>
    <property type="project" value="InterPro"/>
</dbReference>
<dbReference type="SUPFAM" id="SSF54171">
    <property type="entry name" value="DNA-binding domain"/>
    <property type="match status" value="1"/>
</dbReference>
<feature type="compositionally biased region" description="Low complexity" evidence="10">
    <location>
        <begin position="69"/>
        <end position="78"/>
    </location>
</feature>
<feature type="compositionally biased region" description="Acidic residues" evidence="10">
    <location>
        <begin position="180"/>
        <end position="190"/>
    </location>
</feature>
<dbReference type="GO" id="GO:0008270">
    <property type="term" value="F:zinc ion binding"/>
    <property type="evidence" value="ECO:0007669"/>
    <property type="project" value="UniProtKB-KW"/>
</dbReference>
<gene>
    <name evidence="13" type="ORF">g.25401</name>
</gene>
<dbReference type="GO" id="GO:0016055">
    <property type="term" value="P:Wnt signaling pathway"/>
    <property type="evidence" value="ECO:0007669"/>
    <property type="project" value="UniProtKB-KW"/>
</dbReference>
<keyword evidence="2" id="KW-0879">Wnt signaling pathway</keyword>
<comment type="function">
    <text evidence="7">Involved in signal transduction through the Wnt pathway.</text>
</comment>
<proteinExistence type="predicted"/>
<evidence type="ECO:0000256" key="9">
    <source>
        <dbReference type="SAM" id="Coils"/>
    </source>
</evidence>
<dbReference type="CDD" id="cd00122">
    <property type="entry name" value="MBD"/>
    <property type="match status" value="1"/>
</dbReference>
<feature type="compositionally biased region" description="Acidic residues" evidence="10">
    <location>
        <begin position="156"/>
        <end position="172"/>
    </location>
</feature>
<evidence type="ECO:0000256" key="10">
    <source>
        <dbReference type="SAM" id="MobiDB-lite"/>
    </source>
</evidence>
<evidence type="ECO:0000256" key="5">
    <source>
        <dbReference type="ARBA" id="ARBA00022833"/>
    </source>
</evidence>
<keyword evidence="6" id="KW-0539">Nucleus</keyword>
<feature type="domain" description="PHD-type" evidence="11">
    <location>
        <begin position="274"/>
        <end position="332"/>
    </location>
</feature>
<accession>A0A1B6IMC9</accession>
<reference evidence="13" key="1">
    <citation type="submission" date="2015-11" db="EMBL/GenBank/DDBJ databases">
        <title>De novo transcriptome assembly of four potential Pierce s Disease insect vectors from Arizona vineyards.</title>
        <authorList>
            <person name="Tassone E.E."/>
        </authorList>
    </citation>
    <scope>NUCLEOTIDE SEQUENCE</scope>
</reference>
<dbReference type="InterPro" id="IPR016177">
    <property type="entry name" value="DNA-bd_dom_sf"/>
</dbReference>
<feature type="compositionally biased region" description="Polar residues" evidence="10">
    <location>
        <begin position="499"/>
        <end position="508"/>
    </location>
</feature>
<feature type="compositionally biased region" description="Polar residues" evidence="10">
    <location>
        <begin position="693"/>
        <end position="707"/>
    </location>
</feature>
<sequence>MGEPADVEISSKKIKKSRWGPIAENEPSETETMGKPTEEPQKVIPNGTGNGIQENLPEKTPIKEKQQKTIKITKISKATKSEKTKEAVKSSVREEPDPVLPTSCDSPTSSKSSGDSFQGFDNVALSEEQLKKQEALQRLLLNLEASRNVSSSVCSLEEEQDTAVEQSDVEDSETGRDEEMTVDTDSDQMEIDISNDKENSSKADSVDLSDVGTNRQDGENRTRDSDIDVVETDSVKSGGDKSPSKSQKTVGNKTDSKVTNSSILESTLKGGTKVEYCGGCGAEVDDAEEGICCDGDCERWFHLRCSGLSQAEYDELGLDENAKWACSKCSGTSPPSLGRKNTKPLLAVRKDLGTLSTPSPKRRSMNKDGRTPRVDISNPAFLKPFDFGWKRELVYRSTNDSQNRRQGDIYYYTPKGKKLRSLREISDHLVGTDLTQDNFTFWKEPLGIDDPEKEIIRDAKFKMVNKDPLATPTLPKKVTPKITKTPKPAPKLTATVTPMDSSNSVTPKASASITPRVVFKGKANLGTGPKIKVTPTKAATTPSQTQKVVISKGNEKVTLNKKTPPVKKYTEINRKEKEHYQSAELVDNEIETEEDIEVNRRKNFKRYGLLANAKSQWKKPTESNSSSSSSDDLSDSSPEKLDTEIRRLTVHSVRSRRAACTTSHGSKVAAFNLNQDVTSHQNKKKTLVHPLSKTESNNKILTPSSSPEKLPSEHSVKRPPEIQFRPSNPSSYGCQTSPVKPRRLVGSSTSPSLFNTNMISCNSPFETVLIVDTASTETYMNSPKRRDASYDSPLIVNNSDCSIEIISVESLGSKEQISKFDKNFLVASPSNQSSINAKKKSSVSRIGDNRHIQSCFTKGSNISPVSIGSSSTEEIVVVDDDIEDNSSPPFLIRNSPPPKIRNVSSPNRSPPSLKPILSPPPLVPCPKRTDNSSLPSCSFSNESHIISTTPDDVTKQLNVLRNTDSYQMDYRKFKKERFHMRQKAKKAMEKLKKSYVKEKELFVKRKSEEKKLRIKYLELKVKMKELKMELVKKQLGEMDSS</sequence>
<feature type="compositionally biased region" description="Basic and acidic residues" evidence="10">
    <location>
        <begin position="637"/>
        <end position="646"/>
    </location>
</feature>
<feature type="coiled-coil region" evidence="9">
    <location>
        <begin position="981"/>
        <end position="1029"/>
    </location>
</feature>
<organism evidence="13">
    <name type="scientific">Homalodisca liturata</name>
    <dbReference type="NCBI Taxonomy" id="320908"/>
    <lineage>
        <taxon>Eukaryota</taxon>
        <taxon>Metazoa</taxon>
        <taxon>Ecdysozoa</taxon>
        <taxon>Arthropoda</taxon>
        <taxon>Hexapoda</taxon>
        <taxon>Insecta</taxon>
        <taxon>Pterygota</taxon>
        <taxon>Neoptera</taxon>
        <taxon>Paraneoptera</taxon>
        <taxon>Hemiptera</taxon>
        <taxon>Auchenorrhyncha</taxon>
        <taxon>Membracoidea</taxon>
        <taxon>Cicadellidae</taxon>
        <taxon>Cicadellinae</taxon>
        <taxon>Proconiini</taxon>
        <taxon>Homalodisca</taxon>
    </lineage>
</organism>
<dbReference type="SMART" id="SM00391">
    <property type="entry name" value="MBD"/>
    <property type="match status" value="1"/>
</dbReference>
<evidence type="ECO:0000256" key="1">
    <source>
        <dbReference type="ARBA" id="ARBA00004123"/>
    </source>
</evidence>
<dbReference type="InterPro" id="IPR001739">
    <property type="entry name" value="Methyl_CpG_DNA-bd"/>
</dbReference>
<dbReference type="PROSITE" id="PS50982">
    <property type="entry name" value="MBD"/>
    <property type="match status" value="1"/>
</dbReference>
<keyword evidence="4 8" id="KW-0863">Zinc-finger</keyword>
<feature type="compositionally biased region" description="Basic and acidic residues" evidence="10">
    <location>
        <begin position="56"/>
        <end position="67"/>
    </location>
</feature>
<feature type="compositionally biased region" description="Polar residues" evidence="10">
    <location>
        <begin position="725"/>
        <end position="738"/>
    </location>
</feature>
<dbReference type="InterPro" id="IPR019787">
    <property type="entry name" value="Znf_PHD-finger"/>
</dbReference>
<feature type="compositionally biased region" description="Polar residues" evidence="10">
    <location>
        <begin position="244"/>
        <end position="258"/>
    </location>
</feature>
<keyword evidence="9" id="KW-0175">Coiled coil</keyword>
<evidence type="ECO:0000256" key="7">
    <source>
        <dbReference type="ARBA" id="ARBA00037400"/>
    </source>
</evidence>
<feature type="compositionally biased region" description="Basic and acidic residues" evidence="10">
    <location>
        <begin position="710"/>
        <end position="720"/>
    </location>
</feature>
<keyword evidence="5" id="KW-0862">Zinc</keyword>
<feature type="region of interest" description="Disordered" evidence="10">
    <location>
        <begin position="886"/>
        <end position="921"/>
    </location>
</feature>
<evidence type="ECO:0000256" key="4">
    <source>
        <dbReference type="ARBA" id="ARBA00022771"/>
    </source>
</evidence>
<feature type="domain" description="MBD" evidence="12">
    <location>
        <begin position="375"/>
        <end position="446"/>
    </location>
</feature>
<protein>
    <recommendedName>
        <fullName evidence="14">PHD-type domain-containing protein</fullName>
    </recommendedName>
</protein>
<dbReference type="InterPro" id="IPR001965">
    <property type="entry name" value="Znf_PHD"/>
</dbReference>
<dbReference type="AlphaFoldDB" id="A0A1B6IMC9"/>
<dbReference type="CDD" id="cd15551">
    <property type="entry name" value="PHD_PYGO"/>
    <property type="match status" value="1"/>
</dbReference>
<feature type="compositionally biased region" description="Basic and acidic residues" evidence="10">
    <location>
        <begin position="194"/>
        <end position="205"/>
    </location>
</feature>
<evidence type="ECO:0000256" key="2">
    <source>
        <dbReference type="ARBA" id="ARBA00022687"/>
    </source>
</evidence>
<comment type="subcellular location">
    <subcellularLocation>
        <location evidence="1">Nucleus</location>
    </subcellularLocation>
</comment>
<feature type="compositionally biased region" description="Low complexity" evidence="10">
    <location>
        <begin position="472"/>
        <end position="498"/>
    </location>
</feature>
<feature type="compositionally biased region" description="Basic and acidic residues" evidence="10">
    <location>
        <begin position="216"/>
        <end position="226"/>
    </location>
</feature>
<dbReference type="EMBL" id="GECU01019626">
    <property type="protein sequence ID" value="JAS88080.1"/>
    <property type="molecule type" value="Transcribed_RNA"/>
</dbReference>
<dbReference type="InterPro" id="IPR013083">
    <property type="entry name" value="Znf_RING/FYVE/PHD"/>
</dbReference>
<feature type="region of interest" description="Disordered" evidence="10">
    <location>
        <begin position="472"/>
        <end position="508"/>
    </location>
</feature>
<feature type="compositionally biased region" description="Basic and acidic residues" evidence="10">
    <location>
        <begin position="79"/>
        <end position="96"/>
    </location>
</feature>
<evidence type="ECO:0000259" key="12">
    <source>
        <dbReference type="PROSITE" id="PS50982"/>
    </source>
</evidence>
<keyword evidence="3" id="KW-0479">Metal-binding</keyword>
<name>A0A1B6IMC9_9HEMI</name>
<evidence type="ECO:0000256" key="8">
    <source>
        <dbReference type="PROSITE-ProRule" id="PRU00146"/>
    </source>
</evidence>
<dbReference type="Gene3D" id="3.30.890.10">
    <property type="entry name" value="Methyl-cpg-binding Protein 2, Chain A"/>
    <property type="match status" value="1"/>
</dbReference>
<dbReference type="PROSITE" id="PS01359">
    <property type="entry name" value="ZF_PHD_1"/>
    <property type="match status" value="1"/>
</dbReference>
<feature type="region of interest" description="Disordered" evidence="10">
    <location>
        <begin position="1"/>
        <end position="120"/>
    </location>
</feature>
<dbReference type="SUPFAM" id="SSF57903">
    <property type="entry name" value="FYVE/PHD zinc finger"/>
    <property type="match status" value="1"/>
</dbReference>
<dbReference type="PANTHER" id="PTHR23194:SF16">
    <property type="entry name" value="PROTEIN PYGOPUS"/>
    <property type="match status" value="1"/>
</dbReference>
<dbReference type="PANTHER" id="PTHR23194">
    <property type="entry name" value="PYGOPUS"/>
    <property type="match status" value="1"/>
</dbReference>
<dbReference type="SMART" id="SM00249">
    <property type="entry name" value="PHD"/>
    <property type="match status" value="1"/>
</dbReference>
<feature type="compositionally biased region" description="Low complexity" evidence="10">
    <location>
        <begin position="101"/>
        <end position="116"/>
    </location>
</feature>
<dbReference type="GO" id="GO:0005634">
    <property type="term" value="C:nucleus"/>
    <property type="evidence" value="ECO:0007669"/>
    <property type="project" value="UniProtKB-SubCell"/>
</dbReference>
<evidence type="ECO:0000256" key="3">
    <source>
        <dbReference type="ARBA" id="ARBA00022723"/>
    </source>
</evidence>